<gene>
    <name evidence="1" type="ORF">FDP22_18785</name>
</gene>
<evidence type="ECO:0000313" key="1">
    <source>
        <dbReference type="EMBL" id="QDL93924.1"/>
    </source>
</evidence>
<dbReference type="PANTHER" id="PTHR39328:SF1">
    <property type="entry name" value="BLL2871 PROTEIN"/>
    <property type="match status" value="1"/>
</dbReference>
<dbReference type="Proteomes" id="UP000305888">
    <property type="component" value="Plasmid pD4M1A"/>
</dbReference>
<dbReference type="AlphaFoldDB" id="A0A5B8G1L7"/>
<dbReference type="InterPro" id="IPR010430">
    <property type="entry name" value="DUF1028"/>
</dbReference>
<protein>
    <submittedName>
        <fullName evidence="1">DUF1028 domain-containing protein</fullName>
    </submittedName>
</protein>
<sequence length="253" mass="27248">MTFSIIGRCERTGAFGAAVTTSNLAVGSRCARLSHRKGAFLSQHRTDPRLGDLGISLLAGGATADEAVARVCESTPDVEWRQLAALDAEGRASVYHGRRMYSIYTHSIGRNCVAAGNILANDTITAAMIAAFEDRPEDELSERLLRALEAGRDAGGEILGPLRSSVLRATGEHGLDRCDLRVDISATDAVADLRALKTAYGDQAEELRRIALEPDALPVSRTLFDASVARIEALGLADRFPTARRRDTWTLRG</sequence>
<dbReference type="SUPFAM" id="SSF56235">
    <property type="entry name" value="N-terminal nucleophile aminohydrolases (Ntn hydrolases)"/>
    <property type="match status" value="1"/>
</dbReference>
<dbReference type="Gene3D" id="3.60.20.10">
    <property type="entry name" value="Glutamine Phosphoribosylpyrophosphate, subunit 1, domain 1"/>
    <property type="match status" value="1"/>
</dbReference>
<proteinExistence type="predicted"/>
<dbReference type="KEGG" id="ppru:FDP22_18785"/>
<dbReference type="OrthoDB" id="9790012at2"/>
<dbReference type="EMBL" id="CP040819">
    <property type="protein sequence ID" value="QDL93924.1"/>
    <property type="molecule type" value="Genomic_DNA"/>
</dbReference>
<dbReference type="InterPro" id="IPR029055">
    <property type="entry name" value="Ntn_hydrolases_N"/>
</dbReference>
<keyword evidence="1" id="KW-0614">Plasmid</keyword>
<dbReference type="RefSeq" id="WP_138573738.1">
    <property type="nucleotide sequence ID" value="NZ_CP040819.1"/>
</dbReference>
<name>A0A5B8G1L7_9RHOB</name>
<dbReference type="PANTHER" id="PTHR39328">
    <property type="entry name" value="BLL2871 PROTEIN"/>
    <property type="match status" value="1"/>
</dbReference>
<keyword evidence="2" id="KW-1185">Reference proteome</keyword>
<reference evidence="1 2" key="1">
    <citation type="submission" date="2019-06" db="EMBL/GenBank/DDBJ databases">
        <title>Genome sequence of Rhodobacteraceae bacterium D4M1.</title>
        <authorList>
            <person name="Cao J."/>
        </authorList>
    </citation>
    <scope>NUCLEOTIDE SEQUENCE [LARGE SCALE GENOMIC DNA]</scope>
    <source>
        <strain evidence="1 2">D4M1</strain>
        <plasmid evidence="2">pd4m1a</plasmid>
    </source>
</reference>
<dbReference type="Pfam" id="PF06267">
    <property type="entry name" value="DUF1028"/>
    <property type="match status" value="1"/>
</dbReference>
<geneLocation type="plasmid" evidence="2">
    <name>pd4m1a</name>
</geneLocation>
<accession>A0A5B8G1L7</accession>
<evidence type="ECO:0000313" key="2">
    <source>
        <dbReference type="Proteomes" id="UP000305888"/>
    </source>
</evidence>
<organism evidence="1 2">
    <name type="scientific">Paroceanicella profunda</name>
    <dbReference type="NCBI Taxonomy" id="2579971"/>
    <lineage>
        <taxon>Bacteria</taxon>
        <taxon>Pseudomonadati</taxon>
        <taxon>Pseudomonadota</taxon>
        <taxon>Alphaproteobacteria</taxon>
        <taxon>Rhodobacterales</taxon>
        <taxon>Paracoccaceae</taxon>
        <taxon>Paroceanicella</taxon>
    </lineage>
</organism>